<accession>A0A165WZH0</accession>
<evidence type="ECO:0000313" key="1">
    <source>
        <dbReference type="EMBL" id="KZT31680.1"/>
    </source>
</evidence>
<evidence type="ECO:0000313" key="2">
    <source>
        <dbReference type="Proteomes" id="UP000076798"/>
    </source>
</evidence>
<name>A0A165WZH0_9AGAM</name>
<protein>
    <submittedName>
        <fullName evidence="1">Uncharacterized protein</fullName>
    </submittedName>
</protein>
<dbReference type="AlphaFoldDB" id="A0A165WZH0"/>
<gene>
    <name evidence="1" type="ORF">SISSUDRAFT_1056357</name>
</gene>
<keyword evidence="2" id="KW-1185">Reference proteome</keyword>
<reference evidence="1 2" key="1">
    <citation type="journal article" date="2016" name="Mol. Biol. Evol.">
        <title>Comparative Genomics of Early-Diverging Mushroom-Forming Fungi Provides Insights into the Origins of Lignocellulose Decay Capabilities.</title>
        <authorList>
            <person name="Nagy L.G."/>
            <person name="Riley R."/>
            <person name="Tritt A."/>
            <person name="Adam C."/>
            <person name="Daum C."/>
            <person name="Floudas D."/>
            <person name="Sun H."/>
            <person name="Yadav J.S."/>
            <person name="Pangilinan J."/>
            <person name="Larsson K.H."/>
            <person name="Matsuura K."/>
            <person name="Barry K."/>
            <person name="Labutti K."/>
            <person name="Kuo R."/>
            <person name="Ohm R.A."/>
            <person name="Bhattacharya S.S."/>
            <person name="Shirouzu T."/>
            <person name="Yoshinaga Y."/>
            <person name="Martin F.M."/>
            <person name="Grigoriev I.V."/>
            <person name="Hibbett D.S."/>
        </authorList>
    </citation>
    <scope>NUCLEOTIDE SEQUENCE [LARGE SCALE GENOMIC DNA]</scope>
    <source>
        <strain evidence="1 2">HHB10207 ss-3</strain>
    </source>
</reference>
<proteinExistence type="predicted"/>
<dbReference type="EMBL" id="KV428492">
    <property type="protein sequence ID" value="KZT31680.1"/>
    <property type="molecule type" value="Genomic_DNA"/>
</dbReference>
<dbReference type="Proteomes" id="UP000076798">
    <property type="component" value="Unassembled WGS sequence"/>
</dbReference>
<organism evidence="1 2">
    <name type="scientific">Sistotremastrum suecicum HHB10207 ss-3</name>
    <dbReference type="NCBI Taxonomy" id="1314776"/>
    <lineage>
        <taxon>Eukaryota</taxon>
        <taxon>Fungi</taxon>
        <taxon>Dikarya</taxon>
        <taxon>Basidiomycota</taxon>
        <taxon>Agaricomycotina</taxon>
        <taxon>Agaricomycetes</taxon>
        <taxon>Sistotremastrales</taxon>
        <taxon>Sistotremastraceae</taxon>
        <taxon>Sistotremastrum</taxon>
    </lineage>
</organism>
<sequence length="83" mass="9339">MRCFSPSSSSTRYSRLCTIRSVINPARLSNAIRYLLKPLSSDCVDLRQRHSSVIKTPALIYPSTGVLKSVGAKDCLYERISRF</sequence>